<evidence type="ECO:0000256" key="3">
    <source>
        <dbReference type="ARBA" id="ARBA00022833"/>
    </source>
</evidence>
<dbReference type="PANTHER" id="PTHR23180:SF160">
    <property type="entry name" value="ADP-RIBOSYLATION FACTOR GTPASE-ACTIVATING PROTEIN EFFECTOR PROTEIN 1"/>
    <property type="match status" value="1"/>
</dbReference>
<dbReference type="Gene3D" id="1.10.220.150">
    <property type="entry name" value="Arf GTPase activating protein"/>
    <property type="match status" value="1"/>
</dbReference>
<dbReference type="Gene3D" id="3.40.50.10130">
    <property type="match status" value="1"/>
</dbReference>
<evidence type="ECO:0000259" key="7">
    <source>
        <dbReference type="PROSITE" id="PS50115"/>
    </source>
</evidence>
<dbReference type="SMART" id="SM00105">
    <property type="entry name" value="ArfGap"/>
    <property type="match status" value="1"/>
</dbReference>
<dbReference type="InterPro" id="IPR037278">
    <property type="entry name" value="ARFGAP/RecO"/>
</dbReference>
<dbReference type="InterPro" id="IPR038508">
    <property type="entry name" value="ArfGAP_dom_sf"/>
</dbReference>
<dbReference type="SMART" id="SM00891">
    <property type="entry name" value="ERCC4"/>
    <property type="match status" value="1"/>
</dbReference>
<feature type="compositionally biased region" description="Polar residues" evidence="5">
    <location>
        <begin position="1171"/>
        <end position="1180"/>
    </location>
</feature>
<feature type="region of interest" description="Disordered" evidence="5">
    <location>
        <begin position="487"/>
        <end position="515"/>
    </location>
</feature>
<dbReference type="SUPFAM" id="SSF52980">
    <property type="entry name" value="Restriction endonuclease-like"/>
    <property type="match status" value="1"/>
</dbReference>
<comment type="caution">
    <text evidence="8">The sequence shown here is derived from an EMBL/GenBank/DDBJ whole genome shotgun (WGS) entry which is preliminary data.</text>
</comment>
<dbReference type="PROSITE" id="PS50003">
    <property type="entry name" value="PH_DOMAIN"/>
    <property type="match status" value="1"/>
</dbReference>
<dbReference type="InterPro" id="IPR011993">
    <property type="entry name" value="PH-like_dom_sf"/>
</dbReference>
<dbReference type="Pfam" id="PF01412">
    <property type="entry name" value="ArfGap"/>
    <property type="match status" value="1"/>
</dbReference>
<gene>
    <name evidence="8" type="ORF">TeGR_g1404</name>
</gene>
<name>A0ABQ6MRA0_9STRA</name>
<keyword evidence="3" id="KW-0862">Zinc</keyword>
<proteinExistence type="predicted"/>
<dbReference type="Proteomes" id="UP001165060">
    <property type="component" value="Unassembled WGS sequence"/>
</dbReference>
<keyword evidence="9" id="KW-1185">Reference proteome</keyword>
<feature type="region of interest" description="Disordered" evidence="5">
    <location>
        <begin position="1190"/>
        <end position="1209"/>
    </location>
</feature>
<dbReference type="Gene3D" id="2.30.29.30">
    <property type="entry name" value="Pleckstrin-homology domain (PH domain)/Phosphotyrosine-binding domain (PTB)"/>
    <property type="match status" value="1"/>
</dbReference>
<evidence type="ECO:0000313" key="8">
    <source>
        <dbReference type="EMBL" id="GMI30518.1"/>
    </source>
</evidence>
<feature type="region of interest" description="Disordered" evidence="5">
    <location>
        <begin position="1156"/>
        <end position="1184"/>
    </location>
</feature>
<protein>
    <submittedName>
        <fullName evidence="8">Uncharacterized protein</fullName>
    </submittedName>
</protein>
<feature type="region of interest" description="Disordered" evidence="5">
    <location>
        <begin position="1"/>
        <end position="32"/>
    </location>
</feature>
<reference evidence="8 9" key="1">
    <citation type="journal article" date="2023" name="Commun. Biol.">
        <title>Genome analysis of Parmales, the sister group of diatoms, reveals the evolutionary specialization of diatoms from phago-mixotrophs to photoautotrophs.</title>
        <authorList>
            <person name="Ban H."/>
            <person name="Sato S."/>
            <person name="Yoshikawa S."/>
            <person name="Yamada K."/>
            <person name="Nakamura Y."/>
            <person name="Ichinomiya M."/>
            <person name="Sato N."/>
            <person name="Blanc-Mathieu R."/>
            <person name="Endo H."/>
            <person name="Kuwata A."/>
            <person name="Ogata H."/>
        </authorList>
    </citation>
    <scope>NUCLEOTIDE SEQUENCE [LARGE SCALE GENOMIC DNA]</scope>
</reference>
<dbReference type="EMBL" id="BRYB01000469">
    <property type="protein sequence ID" value="GMI30518.1"/>
    <property type="molecule type" value="Genomic_DNA"/>
</dbReference>
<dbReference type="SUPFAM" id="SSF57863">
    <property type="entry name" value="ArfGap/RecO-like zinc finger"/>
    <property type="match status" value="1"/>
</dbReference>
<dbReference type="InterPro" id="IPR001164">
    <property type="entry name" value="ArfGAP_dom"/>
</dbReference>
<dbReference type="SUPFAM" id="SSF50729">
    <property type="entry name" value="PH domain-like"/>
    <property type="match status" value="1"/>
</dbReference>
<evidence type="ECO:0000259" key="6">
    <source>
        <dbReference type="PROSITE" id="PS50003"/>
    </source>
</evidence>
<dbReference type="InterPro" id="IPR006166">
    <property type="entry name" value="ERCC4_domain"/>
</dbReference>
<dbReference type="CDD" id="cd08204">
    <property type="entry name" value="ArfGap"/>
    <property type="match status" value="1"/>
</dbReference>
<dbReference type="InterPro" id="IPR045258">
    <property type="entry name" value="ACAP1/2/3-like"/>
</dbReference>
<evidence type="ECO:0000256" key="4">
    <source>
        <dbReference type="PROSITE-ProRule" id="PRU00288"/>
    </source>
</evidence>
<dbReference type="PRINTS" id="PR00405">
    <property type="entry name" value="REVINTRACTNG"/>
</dbReference>
<dbReference type="SMART" id="SM00233">
    <property type="entry name" value="PH"/>
    <property type="match status" value="1"/>
</dbReference>
<dbReference type="Pfam" id="PF02732">
    <property type="entry name" value="ERCC4"/>
    <property type="match status" value="1"/>
</dbReference>
<organism evidence="8 9">
    <name type="scientific">Tetraparma gracilis</name>
    <dbReference type="NCBI Taxonomy" id="2962635"/>
    <lineage>
        <taxon>Eukaryota</taxon>
        <taxon>Sar</taxon>
        <taxon>Stramenopiles</taxon>
        <taxon>Ochrophyta</taxon>
        <taxon>Bolidophyceae</taxon>
        <taxon>Parmales</taxon>
        <taxon>Triparmaceae</taxon>
        <taxon>Tetraparma</taxon>
    </lineage>
</organism>
<dbReference type="Pfam" id="PF16746">
    <property type="entry name" value="BAR_3"/>
    <property type="match status" value="1"/>
</dbReference>
<dbReference type="InterPro" id="IPR027267">
    <property type="entry name" value="AH/BAR_dom_sf"/>
</dbReference>
<dbReference type="PANTHER" id="PTHR23180">
    <property type="entry name" value="CENTAURIN/ARF"/>
    <property type="match status" value="1"/>
</dbReference>
<dbReference type="PROSITE" id="PS50115">
    <property type="entry name" value="ARFGAP"/>
    <property type="match status" value="1"/>
</dbReference>
<feature type="region of interest" description="Disordered" evidence="5">
    <location>
        <begin position="1391"/>
        <end position="1446"/>
    </location>
</feature>
<evidence type="ECO:0000256" key="1">
    <source>
        <dbReference type="ARBA" id="ARBA00022723"/>
    </source>
</evidence>
<dbReference type="InterPro" id="IPR001849">
    <property type="entry name" value="PH_domain"/>
</dbReference>
<dbReference type="InterPro" id="IPR004148">
    <property type="entry name" value="BAR_dom"/>
</dbReference>
<dbReference type="SUPFAM" id="SSF103657">
    <property type="entry name" value="BAR/IMD domain-like"/>
    <property type="match status" value="1"/>
</dbReference>
<dbReference type="Pfam" id="PF00169">
    <property type="entry name" value="PH"/>
    <property type="match status" value="1"/>
</dbReference>
<sequence length="1519" mass="165374">MSQIGTAIDLCSSDSDDERSLPTPMTKPHTRDNYDKKFLEQLADKIITLALSPFPVRSLEEYQYGRALRAGSNTASTATPAEKDALVRLRGQLAEGGFSKPKAGDSLNLALAAPGPRRYVSVCEAALAAALSLVGGGDLSRMSAPEREAFLKRKESYVPLATLLPAADKLLLPDCPRLVREGEADHGEEYYVAGMNKVPAFMQLEKLCGELAGLSDVNEDGTIAGGAARGRLLKQRKKAGKVLYELTPRGYLHAVRITTRVFPSPPSFYRRAAAVDTSKCSNLCIGVDHREGGGSGSKLHEYANRLDLSGVPFVVCPLQIGDYVFFTSNGGEELDLLVPVIIERKKIVDVADSCGDGRWQSQKKRMYQAQHLLGFDECELYYVIEGNVDASRANGDRISRVDGRLVSNVENDIAMLEEEGFRVLRSSSAADSMSQLAALGVKISEKLRRGTLKAKFTLEAFQREVGKLGDIDFSRLAKDHYAQKKKEEEEREVITLDDSDEEPEAKRPKAASVFDTMSKQQLEDECVRIGVKKSGNKDELKARLSDPKQRPPSIVVERKMRPEHYVPIKANGSSAAVLCAILTLDGDAATSPGWSKDQIWARAEALDIKETPFAGGTTQTGPFLYDGWSCVSDLMSGEVPLITRKNNLYKLTTASDVAGKPIATALHQWCHEMSAINNTSFTADSPYFQSYVETSQEELAKLSGAMSTIAASARDFNAAGRAMSAATHTLASSCRVVEDPTIPDPIFGSELASILHTLASVLDEVADSQASLCDSLAVSLASSLETFSHVEKREADRLEKMAADETGAYDTALGRYLHGRAGENDSAWAPDGRGGEGGGMAALGKSVGGLFGKGKTKEEDRGKVNTASTKCMLEQLRLQTVSAELARFKFLRRMESLKERRTFELGETMLASLHGMRAYFQHASDLTTGLNPRLAKLQSSQATCRSDFEKQQEPWNKRETLLKQKIGEITAANELSEKVREAVVSGGMDMIGETVIDENDGGASLTKVEEEVGVWQIPNSLSTSSLYERKVTKGVIYEGWLYKKSSSRMHLHTWNKRWFVLDKEGLHYLRGGVLKGHAHGIGPGRNVELERVKVCDILLCTVREVRPGGPNKENRFCFEVISPNNRPYCLQARGALDYDAWVNGIRRGIEKQLIRSSTTALTRDTERSELTESSEGSDNQPFVVVPDGAARSMSLPAPPQISTGISSDGAERTIEDVLGSVPTWNPDRSSGMSPGGARAEGQGGGGREKRAMSGGVAKDVTEGANRKFADRVKAIMGSNSTCCECGAGDPTWISINLGVVFCLECSGIHRGLGVGVSKVRSLMLDELSEPQIELLEQLGNGNMNKIWESGGQIGWVKPEEEDDRGKKEAWIRSKYLYKGFIDLDAEWARAGAEKEAGETEEGGGGGEAEHKKTPQKPMHAAPPPPKALDTMKKQKSLKETKEQKAAREKRVFGKMLECIEEDDVLGAAYCVAHNVQINGEAQEGAEGGLLAEGDLRPLQRAIEKGRVVMAEFLSLNGAK</sequence>
<dbReference type="InterPro" id="IPR011335">
    <property type="entry name" value="Restrct_endonuc-II-like"/>
</dbReference>
<feature type="compositionally biased region" description="Polar residues" evidence="5">
    <location>
        <begin position="1222"/>
        <end position="1232"/>
    </location>
</feature>
<keyword evidence="2 4" id="KW-0863">Zinc-finger</keyword>
<accession>A0ABQ6MRA0</accession>
<evidence type="ECO:0000256" key="2">
    <source>
        <dbReference type="ARBA" id="ARBA00022771"/>
    </source>
</evidence>
<dbReference type="Gene3D" id="1.20.1270.60">
    <property type="entry name" value="Arfaptin homology (AH) domain/BAR domain"/>
    <property type="match status" value="1"/>
</dbReference>
<feature type="region of interest" description="Disordered" evidence="5">
    <location>
        <begin position="1220"/>
        <end position="1254"/>
    </location>
</feature>
<keyword evidence="1" id="KW-0479">Metal-binding</keyword>
<feature type="domain" description="PH" evidence="6">
    <location>
        <begin position="1034"/>
        <end position="1150"/>
    </location>
</feature>
<feature type="domain" description="Arf-GAP" evidence="7">
    <location>
        <begin position="1266"/>
        <end position="1390"/>
    </location>
</feature>
<evidence type="ECO:0000313" key="9">
    <source>
        <dbReference type="Proteomes" id="UP001165060"/>
    </source>
</evidence>
<feature type="compositionally biased region" description="Basic and acidic residues" evidence="5">
    <location>
        <begin position="1429"/>
        <end position="1446"/>
    </location>
</feature>
<evidence type="ECO:0000256" key="5">
    <source>
        <dbReference type="SAM" id="MobiDB-lite"/>
    </source>
</evidence>